<dbReference type="AlphaFoldDB" id="A0A4P8XW48"/>
<evidence type="ECO:0008006" key="3">
    <source>
        <dbReference type="Google" id="ProtNLM"/>
    </source>
</evidence>
<name>A0A4P8XW48_9FIRM</name>
<reference evidence="1 2" key="1">
    <citation type="submission" date="2019-04" db="EMBL/GenBank/DDBJ databases">
        <authorList>
            <person name="Embree M."/>
            <person name="Gaffney J.R."/>
        </authorList>
    </citation>
    <scope>NUCLEOTIDE SEQUENCE [LARGE SCALE GENOMIC DNA]</scope>
    <source>
        <strain evidence="1 2">JE7A12</strain>
    </source>
</reference>
<evidence type="ECO:0000313" key="2">
    <source>
        <dbReference type="Proteomes" id="UP000301475"/>
    </source>
</evidence>
<dbReference type="KEGG" id="ruj:E5Z56_01935"/>
<dbReference type="PROSITE" id="PS51257">
    <property type="entry name" value="PROKAR_LIPOPROTEIN"/>
    <property type="match status" value="1"/>
</dbReference>
<evidence type="ECO:0000313" key="1">
    <source>
        <dbReference type="EMBL" id="QCT06200.1"/>
    </source>
</evidence>
<dbReference type="EMBL" id="CP039381">
    <property type="protein sequence ID" value="QCT06200.1"/>
    <property type="molecule type" value="Genomic_DNA"/>
</dbReference>
<gene>
    <name evidence="1" type="ORF">E5Z56_01935</name>
</gene>
<organism evidence="1 2">
    <name type="scientific">Ruminococcus bovis</name>
    <dbReference type="NCBI Taxonomy" id="2564099"/>
    <lineage>
        <taxon>Bacteria</taxon>
        <taxon>Bacillati</taxon>
        <taxon>Bacillota</taxon>
        <taxon>Clostridia</taxon>
        <taxon>Eubacteriales</taxon>
        <taxon>Oscillospiraceae</taxon>
        <taxon>Ruminococcus</taxon>
    </lineage>
</organism>
<keyword evidence="2" id="KW-1185">Reference proteome</keyword>
<accession>A0A4P8XW48</accession>
<dbReference type="RefSeq" id="WP_138156289.1">
    <property type="nucleotide sequence ID" value="NZ_CP039381.1"/>
</dbReference>
<protein>
    <recommendedName>
        <fullName evidence="3">Lipoprotein</fullName>
    </recommendedName>
</protein>
<dbReference type="Proteomes" id="UP000301475">
    <property type="component" value="Chromosome"/>
</dbReference>
<sequence>MKKGLFFLFAIIFLFSGCKKEITVNNYFSAKVFISNSDFSGKGDFCRNSDGDISLKITSPENLKGYTYKVKNNSVKMTFQGLNCTYDISKFNNKAPIKIMKNVLDEFDNSKSLLQDKGEFYQMKIDDYVLKVNNNGFVDSISNSDIHITFVSGKAIPQKVSNS</sequence>
<proteinExistence type="predicted"/>